<feature type="compositionally biased region" description="Basic and acidic residues" evidence="7">
    <location>
        <begin position="295"/>
        <end position="451"/>
    </location>
</feature>
<dbReference type="InterPro" id="IPR012677">
    <property type="entry name" value="Nucleotide-bd_a/b_plait_sf"/>
</dbReference>
<evidence type="ECO:0000256" key="1">
    <source>
        <dbReference type="ARBA" id="ARBA00022723"/>
    </source>
</evidence>
<feature type="zinc finger region" description="C3H1-type" evidence="6">
    <location>
        <begin position="168"/>
        <end position="195"/>
    </location>
</feature>
<dbReference type="SUPFAM" id="SSF90229">
    <property type="entry name" value="CCCH zinc finger"/>
    <property type="match status" value="1"/>
</dbReference>
<dbReference type="Pfam" id="PF00642">
    <property type="entry name" value="zf-CCCH"/>
    <property type="match status" value="1"/>
</dbReference>
<feature type="region of interest" description="Disordered" evidence="7">
    <location>
        <begin position="208"/>
        <end position="474"/>
    </location>
</feature>
<dbReference type="InterPro" id="IPR051847">
    <property type="entry name" value="RNA_proc/Spliceosome_comp"/>
</dbReference>
<feature type="compositionally biased region" description="Basic and acidic residues" evidence="7">
    <location>
        <begin position="208"/>
        <end position="234"/>
    </location>
</feature>
<dbReference type="GO" id="GO:0003723">
    <property type="term" value="F:RNA binding"/>
    <property type="evidence" value="ECO:0007669"/>
    <property type="project" value="UniProtKB-UniRule"/>
</dbReference>
<dbReference type="InterPro" id="IPR000571">
    <property type="entry name" value="Znf_CCCH"/>
</dbReference>
<dbReference type="SMART" id="SM00356">
    <property type="entry name" value="ZnF_C3H1"/>
    <property type="match status" value="1"/>
</dbReference>
<accession>A0A7J7LWN8</accession>
<reference evidence="10 11" key="1">
    <citation type="journal article" date="2020" name="IScience">
        <title>Genome Sequencing of the Endangered Kingdonia uniflora (Circaeasteraceae, Ranunculales) Reveals Potential Mechanisms of Evolutionary Specialization.</title>
        <authorList>
            <person name="Sun Y."/>
            <person name="Deng T."/>
            <person name="Zhang A."/>
            <person name="Moore M.J."/>
            <person name="Landis J.B."/>
            <person name="Lin N."/>
            <person name="Zhang H."/>
            <person name="Zhang X."/>
            <person name="Huang J."/>
            <person name="Zhang X."/>
            <person name="Sun H."/>
            <person name="Wang H."/>
        </authorList>
    </citation>
    <scope>NUCLEOTIDE SEQUENCE [LARGE SCALE GENOMIC DNA]</scope>
    <source>
        <strain evidence="10">TB1705</strain>
        <tissue evidence="10">Leaf</tissue>
    </source>
</reference>
<dbReference type="GO" id="GO:0071011">
    <property type="term" value="C:precatalytic spliceosome"/>
    <property type="evidence" value="ECO:0007669"/>
    <property type="project" value="TreeGrafter"/>
</dbReference>
<keyword evidence="1 6" id="KW-0479">Metal-binding</keyword>
<dbReference type="InterPro" id="IPR036855">
    <property type="entry name" value="Znf_CCCH_sf"/>
</dbReference>
<keyword evidence="4 5" id="KW-0694">RNA-binding</keyword>
<dbReference type="GO" id="GO:0071013">
    <property type="term" value="C:catalytic step 2 spliceosome"/>
    <property type="evidence" value="ECO:0007669"/>
    <property type="project" value="TreeGrafter"/>
</dbReference>
<evidence type="ECO:0000256" key="3">
    <source>
        <dbReference type="ARBA" id="ARBA00022833"/>
    </source>
</evidence>
<feature type="compositionally biased region" description="Basic and acidic residues" evidence="7">
    <location>
        <begin position="461"/>
        <end position="474"/>
    </location>
</feature>
<dbReference type="PANTHER" id="PTHR45880:SF1">
    <property type="entry name" value="RNA-BINDING MOTIF PROTEIN, X-LINKED 2"/>
    <property type="match status" value="1"/>
</dbReference>
<evidence type="ECO:0000259" key="8">
    <source>
        <dbReference type="PROSITE" id="PS50102"/>
    </source>
</evidence>
<feature type="compositionally biased region" description="Basic and acidic residues" evidence="7">
    <location>
        <begin position="261"/>
        <end position="287"/>
    </location>
</feature>
<proteinExistence type="predicted"/>
<dbReference type="InterPro" id="IPR000504">
    <property type="entry name" value="RRM_dom"/>
</dbReference>
<dbReference type="Proteomes" id="UP000541444">
    <property type="component" value="Unassembled WGS sequence"/>
</dbReference>
<dbReference type="PANTHER" id="PTHR45880">
    <property type="entry name" value="RNA-BINDING MOTIF PROTEIN, X-LINKED 2"/>
    <property type="match status" value="1"/>
</dbReference>
<dbReference type="GO" id="GO:0008270">
    <property type="term" value="F:zinc ion binding"/>
    <property type="evidence" value="ECO:0007669"/>
    <property type="project" value="UniProtKB-KW"/>
</dbReference>
<keyword evidence="11" id="KW-1185">Reference proteome</keyword>
<gene>
    <name evidence="10" type="ORF">GIB67_036785</name>
</gene>
<dbReference type="EMBL" id="JACGCM010001948">
    <property type="protein sequence ID" value="KAF6147066.1"/>
    <property type="molecule type" value="Genomic_DNA"/>
</dbReference>
<feature type="compositionally biased region" description="Basic and acidic residues" evidence="7">
    <location>
        <begin position="243"/>
        <end position="253"/>
    </location>
</feature>
<evidence type="ECO:0000256" key="5">
    <source>
        <dbReference type="PROSITE-ProRule" id="PRU00176"/>
    </source>
</evidence>
<dbReference type="PROSITE" id="PS50102">
    <property type="entry name" value="RRM"/>
    <property type="match status" value="1"/>
</dbReference>
<feature type="domain" description="C3H1-type" evidence="9">
    <location>
        <begin position="168"/>
        <end position="195"/>
    </location>
</feature>
<keyword evidence="3 6" id="KW-0862">Zinc</keyword>
<evidence type="ECO:0000256" key="6">
    <source>
        <dbReference type="PROSITE-ProRule" id="PRU00723"/>
    </source>
</evidence>
<evidence type="ECO:0000313" key="10">
    <source>
        <dbReference type="EMBL" id="KAF6147066.1"/>
    </source>
</evidence>
<dbReference type="InterPro" id="IPR035979">
    <property type="entry name" value="RBD_domain_sf"/>
</dbReference>
<protein>
    <submittedName>
        <fullName evidence="10">Uncharacterized protein</fullName>
    </submittedName>
</protein>
<dbReference type="Gene3D" id="4.10.1000.10">
    <property type="entry name" value="Zinc finger, CCCH-type"/>
    <property type="match status" value="1"/>
</dbReference>
<dbReference type="GO" id="GO:0005686">
    <property type="term" value="C:U2 snRNP"/>
    <property type="evidence" value="ECO:0007669"/>
    <property type="project" value="TreeGrafter"/>
</dbReference>
<dbReference type="Pfam" id="PF00076">
    <property type="entry name" value="RRM_1"/>
    <property type="match status" value="1"/>
</dbReference>
<evidence type="ECO:0000313" key="11">
    <source>
        <dbReference type="Proteomes" id="UP000541444"/>
    </source>
</evidence>
<dbReference type="Gene3D" id="3.30.70.330">
    <property type="match status" value="1"/>
</dbReference>
<evidence type="ECO:0000256" key="2">
    <source>
        <dbReference type="ARBA" id="ARBA00022771"/>
    </source>
</evidence>
<evidence type="ECO:0000256" key="4">
    <source>
        <dbReference type="ARBA" id="ARBA00022884"/>
    </source>
</evidence>
<dbReference type="GO" id="GO:0000398">
    <property type="term" value="P:mRNA splicing, via spliceosome"/>
    <property type="evidence" value="ECO:0007669"/>
    <property type="project" value="TreeGrafter"/>
</dbReference>
<feature type="domain" description="RRM" evidence="8">
    <location>
        <begin position="36"/>
        <end position="152"/>
    </location>
</feature>
<dbReference type="OrthoDB" id="2573941at2759"/>
<evidence type="ECO:0000259" key="9">
    <source>
        <dbReference type="PROSITE" id="PS50103"/>
    </source>
</evidence>
<evidence type="ECO:0000256" key="7">
    <source>
        <dbReference type="SAM" id="MobiDB-lite"/>
    </source>
</evidence>
<organism evidence="10 11">
    <name type="scientific">Kingdonia uniflora</name>
    <dbReference type="NCBI Taxonomy" id="39325"/>
    <lineage>
        <taxon>Eukaryota</taxon>
        <taxon>Viridiplantae</taxon>
        <taxon>Streptophyta</taxon>
        <taxon>Embryophyta</taxon>
        <taxon>Tracheophyta</taxon>
        <taxon>Spermatophyta</taxon>
        <taxon>Magnoliopsida</taxon>
        <taxon>Ranunculales</taxon>
        <taxon>Circaeasteraceae</taxon>
        <taxon>Kingdonia</taxon>
    </lineage>
</organism>
<dbReference type="SMART" id="SM00360">
    <property type="entry name" value="RRM"/>
    <property type="match status" value="1"/>
</dbReference>
<comment type="caution">
    <text evidence="10">The sequence shown here is derived from an EMBL/GenBank/DDBJ whole genome shotgun (WGS) entry which is preliminary data.</text>
</comment>
<dbReference type="SUPFAM" id="SSF54928">
    <property type="entry name" value="RNA-binding domain, RBD"/>
    <property type="match status" value="1"/>
</dbReference>
<keyword evidence="2 6" id="KW-0863">Zinc-finger</keyword>
<sequence>MNPLTLVKRIQQINAKEAALGISEDASWHAKYKESAYVFVGGLPLSSPKAISSLFSLMQEMMNLDRNCITWNFGFHRYLYDFELDIVASLLEKLTRYGEIVDINLVRDKATGKSKGFAFIAYEDQRSTNLAVDNLNGANVYSRILRVDHVTKYKKKEVEDEEELQKKREARGVCRAFQKGECNRGDACKFSHNEERCANTGWVPKDASSRWENDKYDDDQPRNRPKIPRVEKPHGTTKQPGSYEKESTYRDLDTQAPDNRSGNRDPEHIPREDHDRRGREDMSRRYELGSNLREGSVRRGSERGRKYDRDSFSRQHREEDDSEPNPKDDHDNRRKERSRGQDLESNPREDGHRRARDDRSQINARDDRSSRGEKQSRYDNESSSRRCREEDEVLGGRELKPNPREDRDRRIKDDRSEINAREDRERRTRDDRSETDAREDPESRGGEKRSSYDNGSSSRKRKEEDEVADMRLRR</sequence>
<name>A0A7J7LWN8_9MAGN</name>
<dbReference type="PROSITE" id="PS50103">
    <property type="entry name" value="ZF_C3H1"/>
    <property type="match status" value="1"/>
</dbReference>
<dbReference type="AlphaFoldDB" id="A0A7J7LWN8"/>